<proteinExistence type="predicted"/>
<evidence type="ECO:0000313" key="3">
    <source>
        <dbReference type="Proteomes" id="UP000034646"/>
    </source>
</evidence>
<dbReference type="EMBL" id="LCFS01000010">
    <property type="protein sequence ID" value="KKT00450.1"/>
    <property type="molecule type" value="Genomic_DNA"/>
</dbReference>
<evidence type="ECO:0000256" key="1">
    <source>
        <dbReference type="SAM" id="Phobius"/>
    </source>
</evidence>
<gene>
    <name evidence="2" type="ORF">UV76_C0010G0025</name>
</gene>
<sequence length="89" mass="10033">MAIVPTRDDYVHDEWGNPHRIPRESPCGEKPYREEEGAMPITTLGLAPKAPEVPTPEKAEEKPHWIVYTILTVVILAAFVFGVYSLMTQ</sequence>
<keyword evidence="1" id="KW-1133">Transmembrane helix</keyword>
<dbReference type="STRING" id="1618738.UV76_C0010G0025"/>
<evidence type="ECO:0000313" key="2">
    <source>
        <dbReference type="EMBL" id="KKT00450.1"/>
    </source>
</evidence>
<feature type="transmembrane region" description="Helical" evidence="1">
    <location>
        <begin position="65"/>
        <end position="87"/>
    </location>
</feature>
<dbReference type="AlphaFoldDB" id="A0A0G1DS31"/>
<dbReference type="Proteomes" id="UP000034646">
    <property type="component" value="Unassembled WGS sequence"/>
</dbReference>
<comment type="caution">
    <text evidence="2">The sequence shown here is derived from an EMBL/GenBank/DDBJ whole genome shotgun (WGS) entry which is preliminary data.</text>
</comment>
<organism evidence="2 3">
    <name type="scientific">Candidatus Nomurabacteria bacterium GW2011_GWA2_43_15</name>
    <dbReference type="NCBI Taxonomy" id="1618738"/>
    <lineage>
        <taxon>Bacteria</taxon>
        <taxon>Candidatus Nomuraibacteriota</taxon>
    </lineage>
</organism>
<reference evidence="2 3" key="1">
    <citation type="journal article" date="2015" name="Nature">
        <title>rRNA introns, odd ribosomes, and small enigmatic genomes across a large radiation of phyla.</title>
        <authorList>
            <person name="Brown C.T."/>
            <person name="Hug L.A."/>
            <person name="Thomas B.C."/>
            <person name="Sharon I."/>
            <person name="Castelle C.J."/>
            <person name="Singh A."/>
            <person name="Wilkins M.J."/>
            <person name="Williams K.H."/>
            <person name="Banfield J.F."/>
        </authorList>
    </citation>
    <scope>NUCLEOTIDE SEQUENCE [LARGE SCALE GENOMIC DNA]</scope>
</reference>
<keyword evidence="1" id="KW-0812">Transmembrane</keyword>
<keyword evidence="1" id="KW-0472">Membrane</keyword>
<name>A0A0G1DS31_9BACT</name>
<accession>A0A0G1DS31</accession>
<protein>
    <submittedName>
        <fullName evidence="2">Uncharacterized protein</fullName>
    </submittedName>
</protein>